<dbReference type="Pfam" id="PF00650">
    <property type="entry name" value="CRAL_TRIO"/>
    <property type="match status" value="1"/>
</dbReference>
<dbReference type="InterPro" id="IPR011074">
    <property type="entry name" value="CRAL/TRIO_N_dom"/>
</dbReference>
<dbReference type="AlphaFoldDB" id="A0A1X2GZC0"/>
<sequence length="447" mass="50414">MAPAAAAPANGVSSLAGHVGHLDDKQADMLKKIWIKLFELFKQPGDPNSKPAPKKPVEEAPKKSGGFFSRGKKEPETQQEFFIGATTDPQWLSLPLEKAIPLIPGTELRRTFWNMVATDNPDAVCLRFLRARKWDLDAAYNMLINTLRWRLVMRVDDLIALGETGIREELESHKKGLGEQFTWNLNSGKACLGGPDKQGRGICFINVRFHHKEDQAPEVIKLLTMYVMESSRLVVNQPIEASCIVFNMEGFTLSNMDFDFVKFLLSCLEAYYPETLGQCLIHKAPWVFSTVWNLITPLLDPVVATKIQFTKSLNDLTQYVDPSALPSFISGDANKKTKDELIKVDPPKAGTLEKPTTAAVQDYEDAIKEFSYETSEWVKKTNAETKDEEPRREHARQLRQARIKAEKDIRGPNQWGAKGMFQVTEDNRLIIDFGSDGWEPKDITNTV</sequence>
<name>A0A1X2GZC0_SYNRA</name>
<dbReference type="InterPro" id="IPR036865">
    <property type="entry name" value="CRAL-TRIO_dom_sf"/>
</dbReference>
<dbReference type="SUPFAM" id="SSF46938">
    <property type="entry name" value="CRAL/TRIO N-terminal domain"/>
    <property type="match status" value="1"/>
</dbReference>
<dbReference type="SMART" id="SM01100">
    <property type="entry name" value="CRAL_TRIO_N"/>
    <property type="match status" value="1"/>
</dbReference>
<feature type="domain" description="CRAL-TRIO" evidence="2">
    <location>
        <begin position="192"/>
        <end position="337"/>
    </location>
</feature>
<dbReference type="PANTHER" id="PTHR46590:SF1">
    <property type="entry name" value="PHOSPHATIDYLINOSITOL TRANSFER PROTEIN CSR1"/>
    <property type="match status" value="1"/>
</dbReference>
<dbReference type="SMART" id="SM00516">
    <property type="entry name" value="SEC14"/>
    <property type="match status" value="1"/>
</dbReference>
<evidence type="ECO:0000313" key="3">
    <source>
        <dbReference type="EMBL" id="ORY89886.1"/>
    </source>
</evidence>
<dbReference type="InParanoid" id="A0A1X2GZC0"/>
<dbReference type="Proteomes" id="UP000242180">
    <property type="component" value="Unassembled WGS sequence"/>
</dbReference>
<feature type="region of interest" description="Disordered" evidence="1">
    <location>
        <begin position="45"/>
        <end position="75"/>
    </location>
</feature>
<dbReference type="EMBL" id="MCGN01000013">
    <property type="protein sequence ID" value="ORY89886.1"/>
    <property type="molecule type" value="Genomic_DNA"/>
</dbReference>
<dbReference type="PANTHER" id="PTHR46590">
    <property type="entry name" value="PHOSPHATIDYLINOSITOL TRANSFER PROTEIN CSR1-RELATED"/>
    <property type="match status" value="1"/>
</dbReference>
<dbReference type="InterPro" id="IPR052432">
    <property type="entry name" value="PITP/CRAL-TRIO"/>
</dbReference>
<comment type="caution">
    <text evidence="3">The sequence shown here is derived from an EMBL/GenBank/DDBJ whole genome shotgun (WGS) entry which is preliminary data.</text>
</comment>
<dbReference type="OrthoDB" id="43460at2759"/>
<evidence type="ECO:0000313" key="4">
    <source>
        <dbReference type="Proteomes" id="UP000242180"/>
    </source>
</evidence>
<gene>
    <name evidence="3" type="ORF">BCR43DRAFT_480648</name>
</gene>
<reference evidence="3 4" key="1">
    <citation type="submission" date="2016-07" db="EMBL/GenBank/DDBJ databases">
        <title>Pervasive Adenine N6-methylation of Active Genes in Fungi.</title>
        <authorList>
            <consortium name="DOE Joint Genome Institute"/>
            <person name="Mondo S.J."/>
            <person name="Dannebaum R.O."/>
            <person name="Kuo R.C."/>
            <person name="Labutti K."/>
            <person name="Haridas S."/>
            <person name="Kuo A."/>
            <person name="Salamov A."/>
            <person name="Ahrendt S.R."/>
            <person name="Lipzen A."/>
            <person name="Sullivan W."/>
            <person name="Andreopoulos W.B."/>
            <person name="Clum A."/>
            <person name="Lindquist E."/>
            <person name="Daum C."/>
            <person name="Ramamoorthy G.K."/>
            <person name="Gryganskyi A."/>
            <person name="Culley D."/>
            <person name="Magnuson J.K."/>
            <person name="James T.Y."/>
            <person name="O'Malley M.A."/>
            <person name="Stajich J.E."/>
            <person name="Spatafora J.W."/>
            <person name="Visel A."/>
            <person name="Grigoriev I.V."/>
        </authorList>
    </citation>
    <scope>NUCLEOTIDE SEQUENCE [LARGE SCALE GENOMIC DNA]</scope>
    <source>
        <strain evidence="3 4">NRRL 2496</strain>
    </source>
</reference>
<dbReference type="STRING" id="13706.A0A1X2GZC0"/>
<organism evidence="3 4">
    <name type="scientific">Syncephalastrum racemosum</name>
    <name type="common">Filamentous fungus</name>
    <dbReference type="NCBI Taxonomy" id="13706"/>
    <lineage>
        <taxon>Eukaryota</taxon>
        <taxon>Fungi</taxon>
        <taxon>Fungi incertae sedis</taxon>
        <taxon>Mucoromycota</taxon>
        <taxon>Mucoromycotina</taxon>
        <taxon>Mucoromycetes</taxon>
        <taxon>Mucorales</taxon>
        <taxon>Syncephalastraceae</taxon>
        <taxon>Syncephalastrum</taxon>
    </lineage>
</organism>
<dbReference type="InterPro" id="IPR036273">
    <property type="entry name" value="CRAL/TRIO_N_dom_sf"/>
</dbReference>
<dbReference type="InterPro" id="IPR001251">
    <property type="entry name" value="CRAL-TRIO_dom"/>
</dbReference>
<dbReference type="FunCoup" id="A0A1X2GZC0">
    <property type="interactions" value="121"/>
</dbReference>
<dbReference type="OMA" id="FMAQYRS"/>
<keyword evidence="4" id="KW-1185">Reference proteome</keyword>
<dbReference type="CDD" id="cd00170">
    <property type="entry name" value="SEC14"/>
    <property type="match status" value="1"/>
</dbReference>
<accession>A0A1X2GZC0</accession>
<feature type="region of interest" description="Disordered" evidence="1">
    <location>
        <begin position="381"/>
        <end position="403"/>
    </location>
</feature>
<proteinExistence type="predicted"/>
<evidence type="ECO:0000256" key="1">
    <source>
        <dbReference type="SAM" id="MobiDB-lite"/>
    </source>
</evidence>
<dbReference type="SUPFAM" id="SSF52087">
    <property type="entry name" value="CRAL/TRIO domain"/>
    <property type="match status" value="1"/>
</dbReference>
<protein>
    <submittedName>
        <fullName evidence="3">CRAL-TRIO domain-containing protein</fullName>
    </submittedName>
</protein>
<dbReference type="Gene3D" id="3.40.525.10">
    <property type="entry name" value="CRAL-TRIO lipid binding domain"/>
    <property type="match status" value="1"/>
</dbReference>
<dbReference type="Pfam" id="PF03765">
    <property type="entry name" value="CRAL_TRIO_N"/>
    <property type="match status" value="1"/>
</dbReference>
<evidence type="ECO:0000259" key="2">
    <source>
        <dbReference type="PROSITE" id="PS50191"/>
    </source>
</evidence>
<feature type="compositionally biased region" description="Basic and acidic residues" evidence="1">
    <location>
        <begin position="381"/>
        <end position="396"/>
    </location>
</feature>
<dbReference type="PROSITE" id="PS50191">
    <property type="entry name" value="CRAL_TRIO"/>
    <property type="match status" value="1"/>
</dbReference>